<evidence type="ECO:0000313" key="1">
    <source>
        <dbReference type="EMBL" id="PVZ14581.1"/>
    </source>
</evidence>
<keyword evidence="2" id="KW-1185">Reference proteome</keyword>
<gene>
    <name evidence="1" type="ORF">C8D89_101446</name>
</gene>
<dbReference type="Proteomes" id="UP000245639">
    <property type="component" value="Unassembled WGS sequence"/>
</dbReference>
<proteinExistence type="predicted"/>
<evidence type="ECO:0000313" key="2">
    <source>
        <dbReference type="Proteomes" id="UP000245639"/>
    </source>
</evidence>
<reference evidence="1 2" key="1">
    <citation type="submission" date="2018-04" db="EMBL/GenBank/DDBJ databases">
        <title>Genomic Encyclopedia of Type Strains, Phase IV (KMG-IV): sequencing the most valuable type-strain genomes for metagenomic binning, comparative biology and taxonomic classification.</title>
        <authorList>
            <person name="Goeker M."/>
        </authorList>
    </citation>
    <scope>NUCLEOTIDE SEQUENCE [LARGE SCALE GENOMIC DNA]</scope>
    <source>
        <strain evidence="1 2">DSM 45771</strain>
    </source>
</reference>
<dbReference type="RefSeq" id="WP_116706408.1">
    <property type="nucleotide sequence ID" value="NZ_QEKW01000001.1"/>
</dbReference>
<comment type="caution">
    <text evidence="1">The sequence shown here is derived from an EMBL/GenBank/DDBJ whole genome shotgun (WGS) entry which is preliminary data.</text>
</comment>
<name>A0A2U1FQW6_9PSEU</name>
<accession>A0A2U1FQW6</accession>
<protein>
    <submittedName>
        <fullName evidence="1">Uncharacterized protein</fullName>
    </submittedName>
</protein>
<dbReference type="AlphaFoldDB" id="A0A2U1FQW6"/>
<sequence>MSTVPTTSDVLDDVPSPRRTIEDLRALSRDLELLIPVVRELVALQAELEAGLPRLRRPG</sequence>
<dbReference type="EMBL" id="QEKW01000001">
    <property type="protein sequence ID" value="PVZ14581.1"/>
    <property type="molecule type" value="Genomic_DNA"/>
</dbReference>
<organism evidence="1 2">
    <name type="scientific">Actinomycetospora cinnamomea</name>
    <dbReference type="NCBI Taxonomy" id="663609"/>
    <lineage>
        <taxon>Bacteria</taxon>
        <taxon>Bacillati</taxon>
        <taxon>Actinomycetota</taxon>
        <taxon>Actinomycetes</taxon>
        <taxon>Pseudonocardiales</taxon>
        <taxon>Pseudonocardiaceae</taxon>
        <taxon>Actinomycetospora</taxon>
    </lineage>
</organism>